<evidence type="ECO:0000256" key="1">
    <source>
        <dbReference type="SAM" id="Phobius"/>
    </source>
</evidence>
<feature type="transmembrane region" description="Helical" evidence="1">
    <location>
        <begin position="35"/>
        <end position="55"/>
    </location>
</feature>
<feature type="transmembrane region" description="Helical" evidence="1">
    <location>
        <begin position="115"/>
        <end position="133"/>
    </location>
</feature>
<feature type="transmembrane region" description="Helical" evidence="1">
    <location>
        <begin position="7"/>
        <end position="29"/>
    </location>
</feature>
<protein>
    <recommendedName>
        <fullName evidence="4">DUF4175 family protein</fullName>
    </recommendedName>
</protein>
<accession>A0A1G9MLY5</accession>
<sequence length="694" mass="78457">MRWISSGLLASVFLAASISLVGITFWNIISPASYWLILPLSLLISVVIVQIFRIWKINEDDVSRLLDQTYPQLEESSSLVLRKSETLNILERLQAQKIENEINNIKTPALIYKRLKISALFLIISVLVSVLIAKTDINTLKSIDSGIENEGTPSIPDKILPEISSVRLKVIPPAYTNKNTRVQQQFSATVEDGALLEWVIETSQPVNKLQFIFNDKERMKLHSLNKTGTKWTLSKAINKPGFYQVDLDGKLSDLYKLETIKDEPALIRITSPKQYSTIDFGEPQKTNLQVQINDDYGINDTYISATISSGQGESVKFKEKVIRFSESINGKQEYKLQKMIDLPALGMVPGDELYFYINATDSRKQQSRSDVYIVTIQDTAKLMSMDGMLGGINLVPEYFRSQRQIIIDTEKILKEKNSISEEEFKNRSNNLGIDQKLLRLRYGKFLGEETDEEIGEEHDEHAAGEESAAFGDAQKIMDAYAHKHDIAEDATFFEPELKAQLKATLTEMWKSELRLRTYKPEEALPFEYKALRLLKDLQQKSRAYVSKTALKTPAIKAEKRLTAELDKIIQPSAERTLSKNDEENPLKKSTSIIAKLKEGEKLNQSDLIILQEANRKLAAKASAEPASYLKALGIMRKILDTSRSSKVSSGELFLMEAALQRMIKNEVKTPQAKITAPGTSLSTEYFNSLKRQQP</sequence>
<dbReference type="STRING" id="990371.SAMN05421813_10212"/>
<dbReference type="AlphaFoldDB" id="A0A1G9MLY5"/>
<evidence type="ECO:0008006" key="4">
    <source>
        <dbReference type="Google" id="ProtNLM"/>
    </source>
</evidence>
<dbReference type="Proteomes" id="UP000199226">
    <property type="component" value="Unassembled WGS sequence"/>
</dbReference>
<dbReference type="EMBL" id="FNHH01000002">
    <property type="protein sequence ID" value="SDL74665.1"/>
    <property type="molecule type" value="Genomic_DNA"/>
</dbReference>
<keyword evidence="3" id="KW-1185">Reference proteome</keyword>
<evidence type="ECO:0000313" key="2">
    <source>
        <dbReference type="EMBL" id="SDL74665.1"/>
    </source>
</evidence>
<evidence type="ECO:0000313" key="3">
    <source>
        <dbReference type="Proteomes" id="UP000199226"/>
    </source>
</evidence>
<reference evidence="3" key="1">
    <citation type="submission" date="2016-10" db="EMBL/GenBank/DDBJ databases">
        <authorList>
            <person name="Varghese N."/>
            <person name="Submissions S."/>
        </authorList>
    </citation>
    <scope>NUCLEOTIDE SEQUENCE [LARGE SCALE GENOMIC DNA]</scope>
    <source>
        <strain evidence="3">DSM 24536</strain>
    </source>
</reference>
<gene>
    <name evidence="2" type="ORF">SAMN05421813_10212</name>
</gene>
<keyword evidence="1" id="KW-1133">Transmembrane helix</keyword>
<organism evidence="2 3">
    <name type="scientific">Daejeonella rubra</name>
    <dbReference type="NCBI Taxonomy" id="990371"/>
    <lineage>
        <taxon>Bacteria</taxon>
        <taxon>Pseudomonadati</taxon>
        <taxon>Bacteroidota</taxon>
        <taxon>Sphingobacteriia</taxon>
        <taxon>Sphingobacteriales</taxon>
        <taxon>Sphingobacteriaceae</taxon>
        <taxon>Daejeonella</taxon>
    </lineage>
</organism>
<keyword evidence="1" id="KW-0812">Transmembrane</keyword>
<keyword evidence="1" id="KW-0472">Membrane</keyword>
<name>A0A1G9MLY5_9SPHI</name>
<proteinExistence type="predicted"/>